<name>A0ABR2UVZ1_9PEZI</name>
<feature type="compositionally biased region" description="Low complexity" evidence="1">
    <location>
        <begin position="1"/>
        <end position="18"/>
    </location>
</feature>
<feature type="compositionally biased region" description="Low complexity" evidence="1">
    <location>
        <begin position="92"/>
        <end position="110"/>
    </location>
</feature>
<protein>
    <submittedName>
        <fullName evidence="2">CCHC-type domain-containing protein</fullName>
    </submittedName>
</protein>
<feature type="region of interest" description="Disordered" evidence="1">
    <location>
        <begin position="396"/>
        <end position="443"/>
    </location>
</feature>
<sequence>MDSQSQNNPPSRRPPGSRFTRPNPPVPHRQYAQGPTPAGQLNFALPPQAQEQYAQGVAPAGQFTFAQPPQAQGQYARGGPQSQPPPHAWSAQQQPQYPQQPQQPQQPQRQTALTRRPKYPQTTPNPFGAPSAPQMMIFHGAGNPAPPSEMVLGYHQVTLQTHRPDAAKGPVNKKTGDSYADTILTAEDGFNASSLDPQKQARLVQKWADYKTQQFGPGVPVPSVVTIQEYSPWDGQGSIVSKRGRPSFAPPPRLSLQNYKRRRLGEEDTCCKCRATTHLFSHCVGPPTAKFGDMYGCVECNTTQHCFDDCHKVNGTAGTPPLDREQIFVLLVVNRVNKPPIRTNRVFNWGEYEDLIKKYKLTSAPWTREFAIELLETGQTPWVNYDYAGKAPLPVDRRSKNWPKVRDDSSPLPLNHSPTNPGPTNPSPSPTSVTHKDPPADAEDDVMSYDAQLRAVIYRDDEFRRLASMAGGRL</sequence>
<evidence type="ECO:0000313" key="2">
    <source>
        <dbReference type="EMBL" id="KAK9418849.1"/>
    </source>
</evidence>
<accession>A0ABR2UVZ1</accession>
<feature type="compositionally biased region" description="Pro residues" evidence="1">
    <location>
        <begin position="420"/>
        <end position="429"/>
    </location>
</feature>
<feature type="compositionally biased region" description="Polar residues" evidence="1">
    <location>
        <begin position="64"/>
        <end position="73"/>
    </location>
</feature>
<reference evidence="2 3" key="1">
    <citation type="journal article" date="2024" name="J. Plant Pathol.">
        <title>Sequence and assembly of the genome of Seiridium unicorne, isolate CBS 538.82, causal agent of cypress canker disease.</title>
        <authorList>
            <person name="Scali E."/>
            <person name="Rocca G.D."/>
            <person name="Danti R."/>
            <person name="Garbelotto M."/>
            <person name="Barberini S."/>
            <person name="Baroncelli R."/>
            <person name="Emiliani G."/>
        </authorList>
    </citation>
    <scope>NUCLEOTIDE SEQUENCE [LARGE SCALE GENOMIC DNA]</scope>
    <source>
        <strain evidence="2 3">BM-138-508</strain>
    </source>
</reference>
<dbReference type="Proteomes" id="UP001408356">
    <property type="component" value="Unassembled WGS sequence"/>
</dbReference>
<comment type="caution">
    <text evidence="2">The sequence shown here is derived from an EMBL/GenBank/DDBJ whole genome shotgun (WGS) entry which is preliminary data.</text>
</comment>
<feature type="region of interest" description="Disordered" evidence="1">
    <location>
        <begin position="1"/>
        <end position="143"/>
    </location>
</feature>
<feature type="compositionally biased region" description="Basic and acidic residues" evidence="1">
    <location>
        <begin position="396"/>
        <end position="409"/>
    </location>
</feature>
<evidence type="ECO:0000313" key="3">
    <source>
        <dbReference type="Proteomes" id="UP001408356"/>
    </source>
</evidence>
<gene>
    <name evidence="2" type="ORF">SUNI508_07621</name>
</gene>
<evidence type="ECO:0000256" key="1">
    <source>
        <dbReference type="SAM" id="MobiDB-lite"/>
    </source>
</evidence>
<proteinExistence type="predicted"/>
<organism evidence="2 3">
    <name type="scientific">Seiridium unicorne</name>
    <dbReference type="NCBI Taxonomy" id="138068"/>
    <lineage>
        <taxon>Eukaryota</taxon>
        <taxon>Fungi</taxon>
        <taxon>Dikarya</taxon>
        <taxon>Ascomycota</taxon>
        <taxon>Pezizomycotina</taxon>
        <taxon>Sordariomycetes</taxon>
        <taxon>Xylariomycetidae</taxon>
        <taxon>Amphisphaeriales</taxon>
        <taxon>Sporocadaceae</taxon>
        <taxon>Seiridium</taxon>
    </lineage>
</organism>
<dbReference type="EMBL" id="JARVKF010000342">
    <property type="protein sequence ID" value="KAK9418849.1"/>
    <property type="molecule type" value="Genomic_DNA"/>
</dbReference>
<keyword evidence="3" id="KW-1185">Reference proteome</keyword>